<reference evidence="1" key="1">
    <citation type="submission" date="2007-06" db="EMBL/GenBank/DDBJ databases">
        <title>Complete sequence of Methanococcus aeolicus Nankai-3.</title>
        <authorList>
            <consortium name="US DOE Joint Genome Institute"/>
            <person name="Copeland A."/>
            <person name="Lucas S."/>
            <person name="Lapidus A."/>
            <person name="Barry K."/>
            <person name="Glavina del Rio T."/>
            <person name="Dalin E."/>
            <person name="Tice H."/>
            <person name="Pitluck S."/>
            <person name="Chain P."/>
            <person name="Malfatti S."/>
            <person name="Shin M."/>
            <person name="Vergez L."/>
            <person name="Schmutz J."/>
            <person name="Larimer F."/>
            <person name="Land M."/>
            <person name="Hauser L."/>
            <person name="Kyrpides N."/>
            <person name="Lykidis A."/>
            <person name="Sieprawska-Lupa M."/>
            <person name="Whitman W.B."/>
            <person name="Richardson P."/>
        </authorList>
    </citation>
    <scope>NUCLEOTIDE SEQUENCE [LARGE SCALE GENOMIC DNA]</scope>
    <source>
        <strain evidence="1">Nankai-3</strain>
    </source>
</reference>
<protein>
    <submittedName>
        <fullName evidence="1">Uncharacterized protein</fullName>
    </submittedName>
</protein>
<dbReference type="GeneID" id="5327078"/>
<evidence type="ECO:0000313" key="2">
    <source>
        <dbReference type="Proteomes" id="UP000001106"/>
    </source>
</evidence>
<dbReference type="HOGENOM" id="CLU_1100981_0_0_2"/>
<dbReference type="STRING" id="419665.Maeo_1220"/>
<gene>
    <name evidence="1" type="ordered locus">Maeo_1220</name>
</gene>
<sequence length="230" mass="26655">MKYGIATKLTKINNDFQKLLELNNIISSVYDYHIIDAENIPLTNESLLNDLKKCVLTIQSKRKDALELLDIYSSYDFDISIVLGNNYYLSDKEINTPNKIILDLINNAMDKCPNIQLWIGTEGIEKTVKNIIEENNLISYSVYGGKYPQINSDKAIYVPFVEKMNHDILKSMQDYLNRRKNYNGNNWGDFILSLENTDKIKELKNKNDIIIGYPIINKIKDIKCFLNNIK</sequence>
<dbReference type="KEGG" id="mae:Maeo_1220"/>
<dbReference type="OrthoDB" id="59590at2157"/>
<dbReference type="AlphaFoldDB" id="A6UWC4"/>
<keyword evidence="2" id="KW-1185">Reference proteome</keyword>
<dbReference type="Proteomes" id="UP000001106">
    <property type="component" value="Chromosome"/>
</dbReference>
<dbReference type="EMBL" id="CP000743">
    <property type="protein sequence ID" value="ABR56796.1"/>
    <property type="molecule type" value="Genomic_DNA"/>
</dbReference>
<dbReference type="RefSeq" id="WP_011973928.1">
    <property type="nucleotide sequence ID" value="NC_009635.1"/>
</dbReference>
<evidence type="ECO:0000313" key="1">
    <source>
        <dbReference type="EMBL" id="ABR56796.1"/>
    </source>
</evidence>
<proteinExistence type="predicted"/>
<name>A6UWC4_META3</name>
<dbReference type="eggNOG" id="arCOG05074">
    <property type="taxonomic scope" value="Archaea"/>
</dbReference>
<accession>A6UWC4</accession>
<organism evidence="1 2">
    <name type="scientific">Methanococcus aeolicus (strain ATCC BAA-1280 / DSM 17508 / OCM 812 / Nankai-3)</name>
    <dbReference type="NCBI Taxonomy" id="419665"/>
    <lineage>
        <taxon>Archaea</taxon>
        <taxon>Methanobacteriati</taxon>
        <taxon>Methanobacteriota</taxon>
        <taxon>Methanomada group</taxon>
        <taxon>Methanococci</taxon>
        <taxon>Methanococcales</taxon>
        <taxon>Methanococcaceae</taxon>
        <taxon>Methanococcus</taxon>
    </lineage>
</organism>